<dbReference type="FunFam" id="1.10.540.10:FF:000002">
    <property type="entry name" value="Acyl-CoA dehydrogenase FadE19"/>
    <property type="match status" value="1"/>
</dbReference>
<organism evidence="12 13">
    <name type="scientific">Pseudomyxococcus hansupus</name>
    <dbReference type="NCBI Taxonomy" id="1297742"/>
    <lineage>
        <taxon>Bacteria</taxon>
        <taxon>Pseudomonadati</taxon>
        <taxon>Myxococcota</taxon>
        <taxon>Myxococcia</taxon>
        <taxon>Myxococcales</taxon>
        <taxon>Cystobacterineae</taxon>
        <taxon>Myxococcaceae</taxon>
        <taxon>Pseudomyxococcus</taxon>
    </lineage>
</organism>
<dbReference type="EMBL" id="CP012109">
    <property type="protein sequence ID" value="AKQ66263.1"/>
    <property type="molecule type" value="Genomic_DNA"/>
</dbReference>
<dbReference type="PROSITE" id="PS00073">
    <property type="entry name" value="ACYL_COA_DH_2"/>
    <property type="match status" value="1"/>
</dbReference>
<keyword evidence="4 8" id="KW-0274">FAD</keyword>
<dbReference type="InterPro" id="IPR009075">
    <property type="entry name" value="AcylCo_DH/oxidase_C"/>
</dbReference>
<dbReference type="PATRIC" id="fig|1297742.4.peg.3204"/>
<dbReference type="STRING" id="1297742.A176_003175"/>
<evidence type="ECO:0000259" key="9">
    <source>
        <dbReference type="Pfam" id="PF00441"/>
    </source>
</evidence>
<evidence type="ECO:0000256" key="8">
    <source>
        <dbReference type="RuleBase" id="RU362125"/>
    </source>
</evidence>
<dbReference type="Pfam" id="PF00441">
    <property type="entry name" value="Acyl-CoA_dh_1"/>
    <property type="match status" value="1"/>
</dbReference>
<dbReference type="Gene3D" id="1.20.140.10">
    <property type="entry name" value="Butyryl-CoA Dehydrogenase, subunit A, domain 3"/>
    <property type="match status" value="1"/>
</dbReference>
<evidence type="ECO:0000313" key="13">
    <source>
        <dbReference type="Proteomes" id="UP000009026"/>
    </source>
</evidence>
<dbReference type="FunFam" id="2.40.110.10:FF:000001">
    <property type="entry name" value="Acyl-CoA dehydrogenase, mitochondrial"/>
    <property type="match status" value="1"/>
</dbReference>
<evidence type="ECO:0000256" key="4">
    <source>
        <dbReference type="ARBA" id="ARBA00022827"/>
    </source>
</evidence>
<dbReference type="AlphaFoldDB" id="A0A0H4WXB5"/>
<feature type="domain" description="Acyl-CoA dehydrogenase/oxidase N-terminal" evidence="11">
    <location>
        <begin position="7"/>
        <end position="118"/>
    </location>
</feature>
<sequence>MDFELPESHRALQSSIREFCERRVKPYAREWDKDEKFPMEVVKELGQLGVMGILVGEEFGGAAMDSLAVAVAVEEIARYDGSLALTVASHNGLGTSHLRVFGNDAQRQRYLPKLATAEFLGAWGLTEPGSGSDASSMKTTAVRKGDKWVLNGTKMFITQGTVGDVFVVLALTSPEKRQKGITAFVLEKDVPGFSQRAIHGKLGMRSSDTAELILENVELPDSARVGEVDHGFIDTMKILDRGRITIGALAVGLGRGALEESVGYSRERTAFGQPISEFQGLRWMMADMKTELDAARLLVHRAAKLADEGKPYSREASMGKLFASESAMRACNKAVQIHGGYGYTREFPVERYLRDAKLCEIGEGTSEIQRTIIARETFKGA</sequence>
<reference evidence="12 13" key="1">
    <citation type="journal article" date="2016" name="PLoS ONE">
        <title>Complete Genome Sequence and Comparative Genomics of a Novel Myxobacterium Myxococcus hansupus.</title>
        <authorList>
            <person name="Sharma G."/>
            <person name="Narwani T."/>
            <person name="Subramanian S."/>
        </authorList>
    </citation>
    <scope>NUCLEOTIDE SEQUENCE [LARGE SCALE GENOMIC DNA]</scope>
    <source>
        <strain evidence="13">mixupus</strain>
    </source>
</reference>
<dbReference type="Gene3D" id="2.40.110.10">
    <property type="entry name" value="Butyryl-CoA Dehydrogenase, subunit A, domain 2"/>
    <property type="match status" value="1"/>
</dbReference>
<evidence type="ECO:0000259" key="10">
    <source>
        <dbReference type="Pfam" id="PF02770"/>
    </source>
</evidence>
<evidence type="ECO:0000256" key="1">
    <source>
        <dbReference type="ARBA" id="ARBA00001974"/>
    </source>
</evidence>
<dbReference type="FunFam" id="1.20.140.10:FF:000004">
    <property type="entry name" value="Acyl-CoA dehydrogenase FadE25"/>
    <property type="match status" value="1"/>
</dbReference>
<keyword evidence="3 8" id="KW-0285">Flavoprotein</keyword>
<dbReference type="EC" id="1.3.8.10" evidence="6"/>
<dbReference type="PROSITE" id="PS00072">
    <property type="entry name" value="ACYL_COA_DH_1"/>
    <property type="match status" value="1"/>
</dbReference>
<dbReference type="PIRSF" id="PIRSF016578">
    <property type="entry name" value="HsaA"/>
    <property type="match status" value="1"/>
</dbReference>
<keyword evidence="5 8" id="KW-0560">Oxidoreductase</keyword>
<dbReference type="PANTHER" id="PTHR43884:SF12">
    <property type="entry name" value="ISOVALERYL-COA DEHYDROGENASE, MITOCHONDRIAL-RELATED"/>
    <property type="match status" value="1"/>
</dbReference>
<evidence type="ECO:0000313" key="12">
    <source>
        <dbReference type="EMBL" id="AKQ66263.1"/>
    </source>
</evidence>
<evidence type="ECO:0000259" key="11">
    <source>
        <dbReference type="Pfam" id="PF02771"/>
    </source>
</evidence>
<dbReference type="SUPFAM" id="SSF47203">
    <property type="entry name" value="Acyl-CoA dehydrogenase C-terminal domain-like"/>
    <property type="match status" value="1"/>
</dbReference>
<dbReference type="GO" id="GO:0050660">
    <property type="term" value="F:flavin adenine dinucleotide binding"/>
    <property type="evidence" value="ECO:0007669"/>
    <property type="project" value="InterPro"/>
</dbReference>
<evidence type="ECO:0000256" key="2">
    <source>
        <dbReference type="ARBA" id="ARBA00009347"/>
    </source>
</evidence>
<dbReference type="InterPro" id="IPR006089">
    <property type="entry name" value="Acyl-CoA_DH_CS"/>
</dbReference>
<feature type="domain" description="Acyl-CoA oxidase/dehydrogenase middle" evidence="10">
    <location>
        <begin position="123"/>
        <end position="217"/>
    </location>
</feature>
<proteinExistence type="inferred from homology"/>
<dbReference type="Pfam" id="PF02771">
    <property type="entry name" value="Acyl-CoA_dh_N"/>
    <property type="match status" value="1"/>
</dbReference>
<evidence type="ECO:0000256" key="3">
    <source>
        <dbReference type="ARBA" id="ARBA00022630"/>
    </source>
</evidence>
<dbReference type="eggNOG" id="COG1960">
    <property type="taxonomic scope" value="Bacteria"/>
</dbReference>
<accession>A0A0H4WXB5</accession>
<dbReference type="Gene3D" id="1.10.540.10">
    <property type="entry name" value="Acyl-CoA dehydrogenase/oxidase, N-terminal domain"/>
    <property type="match status" value="1"/>
</dbReference>
<dbReference type="PANTHER" id="PTHR43884">
    <property type="entry name" value="ACYL-COA DEHYDROGENASE"/>
    <property type="match status" value="1"/>
</dbReference>
<protein>
    <recommendedName>
        <fullName evidence="7">Cyclohex-1-ene-1-carbonyl-CoA dehydrogenase</fullName>
        <ecNumber evidence="6">1.3.8.10</ecNumber>
    </recommendedName>
</protein>
<dbReference type="InterPro" id="IPR036250">
    <property type="entry name" value="AcylCo_DH-like_C"/>
</dbReference>
<dbReference type="GO" id="GO:0003995">
    <property type="term" value="F:acyl-CoA dehydrogenase activity"/>
    <property type="evidence" value="ECO:0007669"/>
    <property type="project" value="InterPro"/>
</dbReference>
<dbReference type="SUPFAM" id="SSF56645">
    <property type="entry name" value="Acyl-CoA dehydrogenase NM domain-like"/>
    <property type="match status" value="1"/>
</dbReference>
<feature type="domain" description="Acyl-CoA dehydrogenase/oxidase C-terminal" evidence="9">
    <location>
        <begin position="230"/>
        <end position="376"/>
    </location>
</feature>
<evidence type="ECO:0000256" key="6">
    <source>
        <dbReference type="ARBA" id="ARBA00066362"/>
    </source>
</evidence>
<dbReference type="InterPro" id="IPR006091">
    <property type="entry name" value="Acyl-CoA_Oxase/DH_mid-dom"/>
</dbReference>
<evidence type="ECO:0000256" key="5">
    <source>
        <dbReference type="ARBA" id="ARBA00023002"/>
    </source>
</evidence>
<evidence type="ECO:0000256" key="7">
    <source>
        <dbReference type="ARBA" id="ARBA00072305"/>
    </source>
</evidence>
<dbReference type="InterPro" id="IPR037069">
    <property type="entry name" value="AcylCoA_DH/ox_N_sf"/>
</dbReference>
<dbReference type="InterPro" id="IPR013786">
    <property type="entry name" value="AcylCoA_DH/ox_N"/>
</dbReference>
<dbReference type="Proteomes" id="UP000009026">
    <property type="component" value="Chromosome"/>
</dbReference>
<comment type="similarity">
    <text evidence="2 8">Belongs to the acyl-CoA dehydrogenase family.</text>
</comment>
<dbReference type="OrthoDB" id="9765339at2"/>
<dbReference type="InterPro" id="IPR046373">
    <property type="entry name" value="Acyl-CoA_Oxase/DH_mid-dom_sf"/>
</dbReference>
<dbReference type="KEGG" id="mym:A176_003175"/>
<comment type="cofactor">
    <cofactor evidence="1 8">
        <name>FAD</name>
        <dbReference type="ChEBI" id="CHEBI:57692"/>
    </cofactor>
</comment>
<dbReference type="InterPro" id="IPR009100">
    <property type="entry name" value="AcylCoA_DH/oxidase_NM_dom_sf"/>
</dbReference>
<dbReference type="Pfam" id="PF02770">
    <property type="entry name" value="Acyl-CoA_dh_M"/>
    <property type="match status" value="1"/>
</dbReference>
<gene>
    <name evidence="12" type="ORF">A176_003175</name>
</gene>
<dbReference type="RefSeq" id="WP_002640034.1">
    <property type="nucleotide sequence ID" value="NZ_CP012109.1"/>
</dbReference>
<name>A0A0H4WXB5_9BACT</name>
<keyword evidence="13" id="KW-1185">Reference proteome</keyword>